<dbReference type="CDD" id="cd05828">
    <property type="entry name" value="Sortase_D_1"/>
    <property type="match status" value="1"/>
</dbReference>
<dbReference type="Proteomes" id="UP000824209">
    <property type="component" value="Unassembled WGS sequence"/>
</dbReference>
<dbReference type="SUPFAM" id="SSF63817">
    <property type="entry name" value="Sortase"/>
    <property type="match status" value="1"/>
</dbReference>
<dbReference type="AlphaFoldDB" id="A0A9D2M2K6"/>
<dbReference type="InterPro" id="IPR041999">
    <property type="entry name" value="Sortase_D_1"/>
</dbReference>
<protein>
    <submittedName>
        <fullName evidence="3">Class D sortase</fullName>
    </submittedName>
</protein>
<dbReference type="EMBL" id="DWYA01000036">
    <property type="protein sequence ID" value="HJB39481.1"/>
    <property type="molecule type" value="Genomic_DNA"/>
</dbReference>
<evidence type="ECO:0000256" key="1">
    <source>
        <dbReference type="ARBA" id="ARBA00022801"/>
    </source>
</evidence>
<dbReference type="InterPro" id="IPR005754">
    <property type="entry name" value="Sortase"/>
</dbReference>
<accession>A0A9D2M2K6</accession>
<comment type="caution">
    <text evidence="3">The sequence shown here is derived from an EMBL/GenBank/DDBJ whole genome shotgun (WGS) entry which is preliminary data.</text>
</comment>
<dbReference type="GO" id="GO:0016787">
    <property type="term" value="F:hydrolase activity"/>
    <property type="evidence" value="ECO:0007669"/>
    <property type="project" value="UniProtKB-KW"/>
</dbReference>
<feature type="active site" description="Proton donor/acceptor" evidence="2">
    <location>
        <position position="135"/>
    </location>
</feature>
<dbReference type="Pfam" id="PF04203">
    <property type="entry name" value="Sortase"/>
    <property type="match status" value="1"/>
</dbReference>
<reference evidence="3" key="2">
    <citation type="submission" date="2021-04" db="EMBL/GenBank/DDBJ databases">
        <authorList>
            <person name="Gilroy R."/>
        </authorList>
    </citation>
    <scope>NUCLEOTIDE SEQUENCE</scope>
    <source>
        <strain evidence="3">ChiBcec8-14828</strain>
    </source>
</reference>
<evidence type="ECO:0000313" key="4">
    <source>
        <dbReference type="Proteomes" id="UP000824209"/>
    </source>
</evidence>
<evidence type="ECO:0000313" key="3">
    <source>
        <dbReference type="EMBL" id="HJB39481.1"/>
    </source>
</evidence>
<sequence length="226" mass="24773">MSDSRFKVDALQKKGKKLVLPLFFCIITLFILWLIALPIGASISQAANHAGFEAIEPTVNLFDGSPNIESGTVDLNRYGGYPQEGENYGRLVIQGTSIDCNLFYGDSPVELSSGAGTYAGASIPGEGSTVLIAGHTSTYFRDFDRIEKGTVVSIETSYGKYLYEVTDMRVADADDTSAYDLTADEDNLILYTCYPFGQVSPTEQRYFVYAKWMSGPTILKDTSHET</sequence>
<dbReference type="Gene3D" id="2.40.260.10">
    <property type="entry name" value="Sortase"/>
    <property type="match status" value="1"/>
</dbReference>
<keyword evidence="1" id="KW-0378">Hydrolase</keyword>
<name>A0A9D2M2K6_9FIRM</name>
<proteinExistence type="predicted"/>
<reference evidence="3" key="1">
    <citation type="journal article" date="2021" name="PeerJ">
        <title>Extensive microbial diversity within the chicken gut microbiome revealed by metagenomics and culture.</title>
        <authorList>
            <person name="Gilroy R."/>
            <person name="Ravi A."/>
            <person name="Getino M."/>
            <person name="Pursley I."/>
            <person name="Horton D.L."/>
            <person name="Alikhan N.F."/>
            <person name="Baker D."/>
            <person name="Gharbi K."/>
            <person name="Hall N."/>
            <person name="Watson M."/>
            <person name="Adriaenssens E.M."/>
            <person name="Foster-Nyarko E."/>
            <person name="Jarju S."/>
            <person name="Secka A."/>
            <person name="Antonio M."/>
            <person name="Oren A."/>
            <person name="Chaudhuri R.R."/>
            <person name="La Ragione R."/>
            <person name="Hildebrand F."/>
            <person name="Pallen M.J."/>
        </authorList>
    </citation>
    <scope>NUCLEOTIDE SEQUENCE</scope>
    <source>
        <strain evidence="3">ChiBcec8-14828</strain>
    </source>
</reference>
<evidence type="ECO:0000256" key="2">
    <source>
        <dbReference type="PIRSR" id="PIRSR605754-1"/>
    </source>
</evidence>
<feature type="active site" description="Acyl-thioester intermediate" evidence="2">
    <location>
        <position position="193"/>
    </location>
</feature>
<gene>
    <name evidence="3" type="ORF">H9943_03690</name>
</gene>
<organism evidence="3 4">
    <name type="scientific">Candidatus Ruthenibacterium avium</name>
    <dbReference type="NCBI Taxonomy" id="2838751"/>
    <lineage>
        <taxon>Bacteria</taxon>
        <taxon>Bacillati</taxon>
        <taxon>Bacillota</taxon>
        <taxon>Clostridia</taxon>
        <taxon>Eubacteriales</taxon>
        <taxon>Oscillospiraceae</taxon>
        <taxon>Ruthenibacterium</taxon>
    </lineage>
</organism>
<dbReference type="InterPro" id="IPR023365">
    <property type="entry name" value="Sortase_dom-sf"/>
</dbReference>
<dbReference type="NCBIfam" id="TIGR01076">
    <property type="entry name" value="sortase_fam"/>
    <property type="match status" value="1"/>
</dbReference>